<dbReference type="NCBIfam" id="TIGR00722">
    <property type="entry name" value="ttdA_fumA_fumB"/>
    <property type="match status" value="1"/>
</dbReference>
<keyword evidence="4" id="KW-0408">Iron</keyword>
<dbReference type="EC" id="4.2.1.2" evidence="8"/>
<evidence type="ECO:0000259" key="7">
    <source>
        <dbReference type="Pfam" id="PF05681"/>
    </source>
</evidence>
<evidence type="ECO:0000256" key="3">
    <source>
        <dbReference type="ARBA" id="ARBA00022723"/>
    </source>
</evidence>
<dbReference type="Proteomes" id="UP000001029">
    <property type="component" value="Chromosome"/>
</dbReference>
<dbReference type="GO" id="GO:0046872">
    <property type="term" value="F:metal ion binding"/>
    <property type="evidence" value="ECO:0007669"/>
    <property type="project" value="UniProtKB-KW"/>
</dbReference>
<evidence type="ECO:0000256" key="2">
    <source>
        <dbReference type="ARBA" id="ARBA00022485"/>
    </source>
</evidence>
<dbReference type="RefSeq" id="WP_012414472.1">
    <property type="nucleotide sequence ID" value="NC_010644.1"/>
</dbReference>
<keyword evidence="3" id="KW-0479">Metal-binding</keyword>
<dbReference type="AlphaFoldDB" id="B2KBV3"/>
<dbReference type="GO" id="GO:0051539">
    <property type="term" value="F:4 iron, 4 sulfur cluster binding"/>
    <property type="evidence" value="ECO:0007669"/>
    <property type="project" value="UniProtKB-KW"/>
</dbReference>
<name>B2KBV3_ELUMP</name>
<protein>
    <submittedName>
        <fullName evidence="8">Putative fumarate hydratase</fullName>
        <ecNumber evidence="8">4.2.1.2</ecNumber>
    </submittedName>
</protein>
<dbReference type="HOGENOM" id="CLU_041245_0_0_0"/>
<evidence type="ECO:0000313" key="9">
    <source>
        <dbReference type="Proteomes" id="UP000001029"/>
    </source>
</evidence>
<dbReference type="GO" id="GO:0004333">
    <property type="term" value="F:fumarate hydratase activity"/>
    <property type="evidence" value="ECO:0007669"/>
    <property type="project" value="UniProtKB-EC"/>
</dbReference>
<evidence type="ECO:0000256" key="5">
    <source>
        <dbReference type="ARBA" id="ARBA00023014"/>
    </source>
</evidence>
<dbReference type="STRING" id="445932.Emin_0297"/>
<dbReference type="InterPro" id="IPR004646">
    <property type="entry name" value="Fe-S_hydro-lyase_TtdA-typ_cat"/>
</dbReference>
<evidence type="ECO:0000256" key="1">
    <source>
        <dbReference type="ARBA" id="ARBA00008876"/>
    </source>
</evidence>
<evidence type="ECO:0000256" key="6">
    <source>
        <dbReference type="ARBA" id="ARBA00023239"/>
    </source>
</evidence>
<proteinExistence type="inferred from homology"/>
<keyword evidence="9" id="KW-1185">Reference proteome</keyword>
<comment type="similarity">
    <text evidence="1">Belongs to the class-I fumarase family.</text>
</comment>
<gene>
    <name evidence="8" type="ordered locus">Emin_0297</name>
</gene>
<dbReference type="PANTHER" id="PTHR30389:SF17">
    <property type="entry name" value="L(+)-TARTRATE DEHYDRATASE SUBUNIT ALPHA-RELATED"/>
    <property type="match status" value="1"/>
</dbReference>
<feature type="domain" description="Fe-S hydro-lyase tartrate dehydratase alpha-type catalytic" evidence="7">
    <location>
        <begin position="11"/>
        <end position="277"/>
    </location>
</feature>
<dbReference type="InterPro" id="IPR051208">
    <property type="entry name" value="Class-I_Fumarase/Tartrate_DH"/>
</dbReference>
<dbReference type="Pfam" id="PF05681">
    <property type="entry name" value="Fumerase"/>
    <property type="match status" value="1"/>
</dbReference>
<keyword evidence="6 8" id="KW-0456">Lyase</keyword>
<dbReference type="KEGG" id="emi:Emin_0297"/>
<dbReference type="OrthoDB" id="9798978at2"/>
<dbReference type="PANTHER" id="PTHR30389">
    <property type="entry name" value="FUMARATE HYDRATASE-RELATED"/>
    <property type="match status" value="1"/>
</dbReference>
<reference evidence="8 9" key="1">
    <citation type="journal article" date="2009" name="Appl. Environ. Microbiol.">
        <title>Genomic analysis of 'Elusimicrobium minutum,' the first cultivated representative of the phylum 'Elusimicrobia' (formerly termite group 1).</title>
        <authorList>
            <person name="Herlemann D.P.R."/>
            <person name="Geissinger O."/>
            <person name="Ikeda-Ohtsubo W."/>
            <person name="Kunin V."/>
            <person name="Sun H."/>
            <person name="Lapidus A."/>
            <person name="Hugenholtz P."/>
            <person name="Brune A."/>
        </authorList>
    </citation>
    <scope>NUCLEOTIDE SEQUENCE [LARGE SCALE GENOMIC DNA]</scope>
    <source>
        <strain evidence="8 9">Pei191</strain>
    </source>
</reference>
<accession>B2KBV3</accession>
<evidence type="ECO:0000313" key="8">
    <source>
        <dbReference type="EMBL" id="ACC97857.1"/>
    </source>
</evidence>
<keyword evidence="5" id="KW-0411">Iron-sulfur</keyword>
<keyword evidence="2" id="KW-0004">4Fe-4S</keyword>
<evidence type="ECO:0000256" key="4">
    <source>
        <dbReference type="ARBA" id="ARBA00023004"/>
    </source>
</evidence>
<dbReference type="PROSITE" id="PS51257">
    <property type="entry name" value="PROKAR_LIPOPROTEIN"/>
    <property type="match status" value="1"/>
</dbReference>
<organism evidence="8 9">
    <name type="scientific">Elusimicrobium minutum (strain Pei191)</name>
    <dbReference type="NCBI Taxonomy" id="445932"/>
    <lineage>
        <taxon>Bacteria</taxon>
        <taxon>Pseudomonadati</taxon>
        <taxon>Elusimicrobiota</taxon>
        <taxon>Elusimicrobia</taxon>
        <taxon>Elusimicrobiales</taxon>
        <taxon>Elusimicrobiaceae</taxon>
        <taxon>Elusimicrobium</taxon>
    </lineage>
</organism>
<sequence length="279" mass="29924">MRQIKSSDITKTIASLCKQANIELPNSTVCSFAACAKRCSGREKEIFNIYLKNASIAKGQLLPICQDTGITVVFLEIGVGVLIKGDLYKAVNKGVSLGYKKNFLRASVVKDPLFGRVNTKDNTPAVIYTKIVKGSKIKITVVPKGAGAENMSALKMFNPSAPIEEIKDFIVNTVKQADANPCPPVVVGVGVGGTFDYCAFMAKHALTNEIGRVNKDKNYASLEKDILKKINKLGIGPQGFGGKNTALAVFIEHAPCHMASLPVAVNIGCHVHRHAKAVL</sequence>
<dbReference type="EMBL" id="CP001055">
    <property type="protein sequence ID" value="ACC97857.1"/>
    <property type="molecule type" value="Genomic_DNA"/>
</dbReference>
<dbReference type="NCBIfam" id="NF004885">
    <property type="entry name" value="PRK06246.1"/>
    <property type="match status" value="1"/>
</dbReference>